<sequence>MHLTIDYRTDYRFTHPQQRIIQSLRVTPTSHAGQTVVDWSIDVECDARLRSHVDGYGNKVTMIYIPGPVDHLSIAVSGEVFTEDTAGVVRDAAEPLPPELFLRSTPLSAPSPAIVAFARRAAEVDRDKLAWLHLLNHEIHRRLAFDPGKTEVDTDAATAFAAGHGVCQDFAHVFLATARAAGTPARYVSGHLFRRDGAARQPAAHAWVEAWVDHLGWVAFDPTNGICADDAYIRVATGLDYAQAAPLSGARTGGGEERLTVDVHVTMAQSQQQN</sequence>
<dbReference type="InterPro" id="IPR038765">
    <property type="entry name" value="Papain-like_cys_pep_sf"/>
</dbReference>
<keyword evidence="3" id="KW-1185">Reference proteome</keyword>
<proteinExistence type="predicted"/>
<dbReference type="OrthoDB" id="9804023at2"/>
<dbReference type="InterPro" id="IPR013589">
    <property type="entry name" value="Bac_transglu_N"/>
</dbReference>
<dbReference type="Pfam" id="PF08379">
    <property type="entry name" value="Bact_transglu_N"/>
    <property type="match status" value="1"/>
</dbReference>
<evidence type="ECO:0000313" key="2">
    <source>
        <dbReference type="EMBL" id="RJF90459.1"/>
    </source>
</evidence>
<dbReference type="InterPro" id="IPR002931">
    <property type="entry name" value="Transglutaminase-like"/>
</dbReference>
<dbReference type="EMBL" id="QYUM01000003">
    <property type="protein sequence ID" value="RJF90459.1"/>
    <property type="molecule type" value="Genomic_DNA"/>
</dbReference>
<protein>
    <submittedName>
        <fullName evidence="2">Transglutaminase family protein</fullName>
    </submittedName>
</protein>
<feature type="domain" description="Transglutaminase-like" evidence="1">
    <location>
        <begin position="159"/>
        <end position="224"/>
    </location>
</feature>
<dbReference type="AlphaFoldDB" id="A0A418WKU2"/>
<dbReference type="SUPFAM" id="SSF54001">
    <property type="entry name" value="Cysteine proteinases"/>
    <property type="match status" value="1"/>
</dbReference>
<evidence type="ECO:0000313" key="3">
    <source>
        <dbReference type="Proteomes" id="UP000286100"/>
    </source>
</evidence>
<gene>
    <name evidence="2" type="ORF">D3876_09475</name>
</gene>
<dbReference type="SMART" id="SM00460">
    <property type="entry name" value="TGc"/>
    <property type="match status" value="1"/>
</dbReference>
<accession>A0A418WKU2</accession>
<organism evidence="2 3">
    <name type="scientific">Sphingomonas cavernae</name>
    <dbReference type="NCBI Taxonomy" id="2320861"/>
    <lineage>
        <taxon>Bacteria</taxon>
        <taxon>Pseudomonadati</taxon>
        <taxon>Pseudomonadota</taxon>
        <taxon>Alphaproteobacteria</taxon>
        <taxon>Sphingomonadales</taxon>
        <taxon>Sphingomonadaceae</taxon>
        <taxon>Sphingomonas</taxon>
    </lineage>
</organism>
<dbReference type="RefSeq" id="WP_119761672.1">
    <property type="nucleotide sequence ID" value="NZ_QYUM01000003.1"/>
</dbReference>
<dbReference type="PANTHER" id="PTHR33490:SF6">
    <property type="entry name" value="SLL1049 PROTEIN"/>
    <property type="match status" value="1"/>
</dbReference>
<dbReference type="PANTHER" id="PTHR33490">
    <property type="entry name" value="BLR5614 PROTEIN-RELATED"/>
    <property type="match status" value="1"/>
</dbReference>
<name>A0A418WKU2_9SPHN</name>
<comment type="caution">
    <text evidence="2">The sequence shown here is derived from an EMBL/GenBank/DDBJ whole genome shotgun (WGS) entry which is preliminary data.</text>
</comment>
<dbReference type="Pfam" id="PF01841">
    <property type="entry name" value="Transglut_core"/>
    <property type="match status" value="1"/>
</dbReference>
<dbReference type="Proteomes" id="UP000286100">
    <property type="component" value="Unassembled WGS sequence"/>
</dbReference>
<dbReference type="Gene3D" id="3.10.620.30">
    <property type="match status" value="1"/>
</dbReference>
<reference evidence="2 3" key="1">
    <citation type="submission" date="2018-09" db="EMBL/GenBank/DDBJ databases">
        <authorList>
            <person name="Zhu H."/>
        </authorList>
    </citation>
    <scope>NUCLEOTIDE SEQUENCE [LARGE SCALE GENOMIC DNA]</scope>
    <source>
        <strain evidence="2 3">K2R01-6</strain>
    </source>
</reference>
<evidence type="ECO:0000259" key="1">
    <source>
        <dbReference type="SMART" id="SM00460"/>
    </source>
</evidence>